<keyword evidence="1" id="KW-0012">Acyltransferase</keyword>
<dbReference type="Pfam" id="PF13444">
    <property type="entry name" value="Acetyltransf_5"/>
    <property type="match status" value="1"/>
</dbReference>
<name>A0ABS8Y1K7_9BURK</name>
<gene>
    <name evidence="1" type="ORF">LXT13_24405</name>
</gene>
<dbReference type="Proteomes" id="UP001200741">
    <property type="component" value="Unassembled WGS sequence"/>
</dbReference>
<dbReference type="InterPro" id="IPR022484">
    <property type="entry name" value="PEP-CTERM/exosrtase_acylTfrase"/>
</dbReference>
<dbReference type="NCBIfam" id="TIGR03694">
    <property type="entry name" value="exosort_acyl"/>
    <property type="match status" value="1"/>
</dbReference>
<keyword evidence="2" id="KW-1185">Reference proteome</keyword>
<accession>A0ABS8Y1K7</accession>
<comment type="caution">
    <text evidence="1">The sequence shown here is derived from an EMBL/GenBank/DDBJ whole genome shotgun (WGS) entry which is preliminary data.</text>
</comment>
<reference evidence="1 2" key="1">
    <citation type="submission" date="2021-12" db="EMBL/GenBank/DDBJ databases">
        <title>Genome seq of P8.</title>
        <authorList>
            <person name="Seo T."/>
        </authorList>
    </citation>
    <scope>NUCLEOTIDE SEQUENCE [LARGE SCALE GENOMIC DNA]</scope>
    <source>
        <strain evidence="1 2">P8</strain>
    </source>
</reference>
<dbReference type="SUPFAM" id="SSF55729">
    <property type="entry name" value="Acyl-CoA N-acyltransferases (Nat)"/>
    <property type="match status" value="1"/>
</dbReference>
<dbReference type="RefSeq" id="WP_233374922.1">
    <property type="nucleotide sequence ID" value="NZ_JAJTWU010000011.1"/>
</dbReference>
<dbReference type="Gene3D" id="3.40.630.30">
    <property type="match status" value="1"/>
</dbReference>
<evidence type="ECO:0000313" key="2">
    <source>
        <dbReference type="Proteomes" id="UP001200741"/>
    </source>
</evidence>
<dbReference type="InterPro" id="IPR016181">
    <property type="entry name" value="Acyl_CoA_acyltransferase"/>
</dbReference>
<keyword evidence="1" id="KW-0808">Transferase</keyword>
<dbReference type="GO" id="GO:0016746">
    <property type="term" value="F:acyltransferase activity"/>
    <property type="evidence" value="ECO:0007669"/>
    <property type="project" value="UniProtKB-KW"/>
</dbReference>
<organism evidence="1 2">
    <name type="scientific">Pelomonas cellulosilytica</name>
    <dbReference type="NCBI Taxonomy" id="2906762"/>
    <lineage>
        <taxon>Bacteria</taxon>
        <taxon>Pseudomonadati</taxon>
        <taxon>Pseudomonadota</taxon>
        <taxon>Betaproteobacteria</taxon>
        <taxon>Burkholderiales</taxon>
        <taxon>Sphaerotilaceae</taxon>
        <taxon>Roseateles</taxon>
    </lineage>
</organism>
<sequence>MFNLPPVAAAHLFRELGTKTRPLRSALELRYQVYCVEYSFLEPEDYPDGAETDEHDDEAAHFHAFDGSDELVGYVRLVRPDAEQRFPLQRHCGNFAAGLALPNPKQAAEISRLMVRSEFRRQRGQRLAGVTAAENNAILSGQRRLDTPQILLGLYKQMYLYSLAHGIRYWYAAMERPLARSLARSGFVFEPIGPETDYYGPVSPYLADLNKLEASVGTRHPDLLAWLRNPTRSPAPLASTPLAN</sequence>
<evidence type="ECO:0000313" key="1">
    <source>
        <dbReference type="EMBL" id="MCE4557538.1"/>
    </source>
</evidence>
<proteinExistence type="predicted"/>
<dbReference type="EMBL" id="JAJTWU010000011">
    <property type="protein sequence ID" value="MCE4557538.1"/>
    <property type="molecule type" value="Genomic_DNA"/>
</dbReference>
<protein>
    <submittedName>
        <fullName evidence="1">PEP-CTERM/exosortase system-associated acyltransferase</fullName>
    </submittedName>
</protein>